<keyword evidence="4" id="KW-0496">Mitochondrion</keyword>
<evidence type="ECO:0000259" key="2">
    <source>
        <dbReference type="Pfam" id="PF03372"/>
    </source>
</evidence>
<reference evidence="3 5" key="1">
    <citation type="submission" date="2015-02" db="EMBL/GenBank/DDBJ databases">
        <authorList>
            <person name="Chooi Y.-H."/>
        </authorList>
    </citation>
    <scope>NUCLEOTIDE SEQUENCE [LARGE SCALE GENOMIC DNA]</scope>
    <source>
        <strain evidence="3">E3</strain>
    </source>
</reference>
<proteinExistence type="inferred from homology"/>
<dbReference type="PANTHER" id="PTHR16320">
    <property type="entry name" value="SPHINGOMYELINASE FAMILY MEMBER"/>
    <property type="match status" value="1"/>
</dbReference>
<keyword evidence="5" id="KW-1185">Reference proteome</keyword>
<dbReference type="EMBL" id="OVEO01000001">
    <property type="protein sequence ID" value="SPQ93345.1"/>
    <property type="molecule type" value="Genomic_DNA"/>
</dbReference>
<comment type="similarity">
    <text evidence="1">Belongs to the neutral sphingomyelinase family.</text>
</comment>
<gene>
    <name evidence="3" type="ORF">PBRA_004803</name>
    <name evidence="4" type="ORF">PLBR_LOCUS560</name>
</gene>
<dbReference type="Proteomes" id="UP000039324">
    <property type="component" value="Unassembled WGS sequence"/>
</dbReference>
<evidence type="ECO:0000313" key="5">
    <source>
        <dbReference type="Proteomes" id="UP000039324"/>
    </source>
</evidence>
<dbReference type="EMBL" id="CDSF01000046">
    <property type="protein sequence ID" value="CEO96113.1"/>
    <property type="molecule type" value="Genomic_DNA"/>
</dbReference>
<dbReference type="Gene3D" id="3.60.10.10">
    <property type="entry name" value="Endonuclease/exonuclease/phosphatase"/>
    <property type="match status" value="1"/>
</dbReference>
<reference evidence="4 6" key="2">
    <citation type="submission" date="2018-03" db="EMBL/GenBank/DDBJ databases">
        <authorList>
            <person name="Fogelqvist J."/>
        </authorList>
    </citation>
    <scope>NUCLEOTIDE SEQUENCE [LARGE SCALE GENOMIC DNA]</scope>
</reference>
<dbReference type="InterPro" id="IPR038772">
    <property type="entry name" value="Sph/SMPD2-like"/>
</dbReference>
<dbReference type="Pfam" id="PF03372">
    <property type="entry name" value="Exo_endo_phos"/>
    <property type="match status" value="1"/>
</dbReference>
<feature type="domain" description="Endonuclease/exonuclease/phosphatase" evidence="2">
    <location>
        <begin position="55"/>
        <end position="180"/>
    </location>
</feature>
<evidence type="ECO:0000256" key="1">
    <source>
        <dbReference type="ARBA" id="ARBA00006335"/>
    </source>
</evidence>
<evidence type="ECO:0000313" key="3">
    <source>
        <dbReference type="EMBL" id="CEO96113.1"/>
    </source>
</evidence>
<protein>
    <recommendedName>
        <fullName evidence="2">Endonuclease/exonuclease/phosphatase domain-containing protein</fullName>
    </recommendedName>
</protein>
<dbReference type="GO" id="GO:0004767">
    <property type="term" value="F:sphingomyelin phosphodiesterase activity"/>
    <property type="evidence" value="ECO:0007669"/>
    <property type="project" value="InterPro"/>
</dbReference>
<dbReference type="PANTHER" id="PTHR16320:SF23">
    <property type="entry name" value="SPHINGOMYELINASE C 1"/>
    <property type="match status" value="1"/>
</dbReference>
<name>A0A0G4ILR0_PLABS</name>
<organism evidence="3 5">
    <name type="scientific">Plasmodiophora brassicae</name>
    <name type="common">Clubroot disease agent</name>
    <dbReference type="NCBI Taxonomy" id="37360"/>
    <lineage>
        <taxon>Eukaryota</taxon>
        <taxon>Sar</taxon>
        <taxon>Rhizaria</taxon>
        <taxon>Endomyxa</taxon>
        <taxon>Phytomyxea</taxon>
        <taxon>Plasmodiophorida</taxon>
        <taxon>Plasmodiophoridae</taxon>
        <taxon>Plasmodiophora</taxon>
    </lineage>
</organism>
<evidence type="ECO:0000313" key="6">
    <source>
        <dbReference type="Proteomes" id="UP000290189"/>
    </source>
</evidence>
<sequence>MFPRRPSNSRTSPSAMQHPVCTDYLAAKGFAYVETAVRAQRVAIIGTHFQAGKGERERRVCQQQMQQLRAFIDRRVSPMIDVVILAGDLNVDFGSDEYDDMLSILRAEAPAVTKSNQGWKSWDPSTNTFLQSRVPNASPTHVDYVLVLEGNGNAVRHAVRSRTVRVLANADGSPFDLSDHHAVLGTVTTTSRRQSTWRRTA</sequence>
<dbReference type="InterPro" id="IPR005135">
    <property type="entry name" value="Endo/exonuclease/phosphatase"/>
</dbReference>
<accession>A0A0G4ILR0</accession>
<dbReference type="SUPFAM" id="SSF56219">
    <property type="entry name" value="DNase I-like"/>
    <property type="match status" value="1"/>
</dbReference>
<dbReference type="InterPro" id="IPR036691">
    <property type="entry name" value="Endo/exonu/phosph_ase_sf"/>
</dbReference>
<evidence type="ECO:0000313" key="4">
    <source>
        <dbReference type="EMBL" id="SPQ93345.1"/>
    </source>
</evidence>
<dbReference type="Proteomes" id="UP000290189">
    <property type="component" value="Unassembled WGS sequence"/>
</dbReference>
<dbReference type="OrthoDB" id="40902at2759"/>
<geneLocation type="mitochondrion" evidence="4"/>
<dbReference type="AlphaFoldDB" id="A0A0G4ILR0"/>